<dbReference type="AlphaFoldDB" id="A0A3M7SLR9"/>
<keyword evidence="2" id="KW-1185">Reference proteome</keyword>
<protein>
    <submittedName>
        <fullName evidence="1">Uncharacterized protein</fullName>
    </submittedName>
</protein>
<evidence type="ECO:0000313" key="1">
    <source>
        <dbReference type="EMBL" id="RNA36590.1"/>
    </source>
</evidence>
<organism evidence="1 2">
    <name type="scientific">Brachionus plicatilis</name>
    <name type="common">Marine rotifer</name>
    <name type="synonym">Brachionus muelleri</name>
    <dbReference type="NCBI Taxonomy" id="10195"/>
    <lineage>
        <taxon>Eukaryota</taxon>
        <taxon>Metazoa</taxon>
        <taxon>Spiralia</taxon>
        <taxon>Gnathifera</taxon>
        <taxon>Rotifera</taxon>
        <taxon>Eurotatoria</taxon>
        <taxon>Monogononta</taxon>
        <taxon>Pseudotrocha</taxon>
        <taxon>Ploima</taxon>
        <taxon>Brachionidae</taxon>
        <taxon>Brachionus</taxon>
    </lineage>
</organism>
<accession>A0A3M7SLR9</accession>
<dbReference type="Proteomes" id="UP000276133">
    <property type="component" value="Unassembled WGS sequence"/>
</dbReference>
<dbReference type="EMBL" id="REGN01001161">
    <property type="protein sequence ID" value="RNA36590.1"/>
    <property type="molecule type" value="Genomic_DNA"/>
</dbReference>
<name>A0A3M7SLR9_BRAPC</name>
<sequence>MFVYLVTIKKNNRKLFTFFFLSSQNKIQNGLNLSQKTIFLIAFKLIKSETNCSKNSTDNIK</sequence>
<reference evidence="1 2" key="1">
    <citation type="journal article" date="2018" name="Sci. Rep.">
        <title>Genomic signatures of local adaptation to the degree of environmental predictability in rotifers.</title>
        <authorList>
            <person name="Franch-Gras L."/>
            <person name="Hahn C."/>
            <person name="Garcia-Roger E.M."/>
            <person name="Carmona M.J."/>
            <person name="Serra M."/>
            <person name="Gomez A."/>
        </authorList>
    </citation>
    <scope>NUCLEOTIDE SEQUENCE [LARGE SCALE GENOMIC DNA]</scope>
    <source>
        <strain evidence="1">HYR1</strain>
    </source>
</reference>
<gene>
    <name evidence="1" type="ORF">BpHYR1_036317</name>
</gene>
<proteinExistence type="predicted"/>
<evidence type="ECO:0000313" key="2">
    <source>
        <dbReference type="Proteomes" id="UP000276133"/>
    </source>
</evidence>
<comment type="caution">
    <text evidence="1">The sequence shown here is derived from an EMBL/GenBank/DDBJ whole genome shotgun (WGS) entry which is preliminary data.</text>
</comment>